<dbReference type="Proteomes" id="UP000232196">
    <property type="component" value="Unassembled WGS sequence"/>
</dbReference>
<comment type="caution">
    <text evidence="6">The sequence shown here is derived from an EMBL/GenBank/DDBJ whole genome shotgun (WGS) entry which is preliminary data.</text>
</comment>
<dbReference type="PANTHER" id="PTHR11360">
    <property type="entry name" value="MONOCARBOXYLATE TRANSPORTER"/>
    <property type="match status" value="1"/>
</dbReference>
<reference evidence="6 7" key="1">
    <citation type="submission" date="2017-07" db="EMBL/GenBank/DDBJ databases">
        <title>Leptospira spp. isolated from tropical soils.</title>
        <authorList>
            <person name="Thibeaux R."/>
            <person name="Iraola G."/>
            <person name="Ferres I."/>
            <person name="Bierque E."/>
            <person name="Girault D."/>
            <person name="Soupe-Gilbert M.-E."/>
            <person name="Picardeau M."/>
            <person name="Goarant C."/>
        </authorList>
    </citation>
    <scope>NUCLEOTIDE SEQUENCE [LARGE SCALE GENOMIC DNA]</scope>
    <source>
        <strain evidence="6 7">MCA1-C-A1</strain>
    </source>
</reference>
<dbReference type="SUPFAM" id="SSF103473">
    <property type="entry name" value="MFS general substrate transporter"/>
    <property type="match status" value="1"/>
</dbReference>
<keyword evidence="3 4" id="KW-0472">Membrane</keyword>
<dbReference type="InterPro" id="IPR020846">
    <property type="entry name" value="MFS_dom"/>
</dbReference>
<evidence type="ECO:0000256" key="1">
    <source>
        <dbReference type="ARBA" id="ARBA00022692"/>
    </source>
</evidence>
<feature type="transmembrane region" description="Helical" evidence="4">
    <location>
        <begin position="136"/>
        <end position="157"/>
    </location>
</feature>
<feature type="transmembrane region" description="Helical" evidence="4">
    <location>
        <begin position="103"/>
        <end position="124"/>
    </location>
</feature>
<name>A0A2M9XIA8_9LEPT</name>
<feature type="transmembrane region" description="Helical" evidence="4">
    <location>
        <begin position="358"/>
        <end position="378"/>
    </location>
</feature>
<dbReference type="InterPro" id="IPR011701">
    <property type="entry name" value="MFS"/>
</dbReference>
<dbReference type="CDD" id="cd17355">
    <property type="entry name" value="MFS_YcxA_like"/>
    <property type="match status" value="1"/>
</dbReference>
<feature type="transmembrane region" description="Helical" evidence="4">
    <location>
        <begin position="79"/>
        <end position="97"/>
    </location>
</feature>
<accession>A0A2M9XIA8</accession>
<dbReference type="GO" id="GO:0022857">
    <property type="term" value="F:transmembrane transporter activity"/>
    <property type="evidence" value="ECO:0007669"/>
    <property type="project" value="InterPro"/>
</dbReference>
<feature type="transmembrane region" description="Helical" evidence="4">
    <location>
        <begin position="271"/>
        <end position="291"/>
    </location>
</feature>
<sequence length="426" mass="45966">MSRRFSFHYAWVVLIVTFFTLITAAGVRSMPGILIIPLEKEFGWDRSAISFAVSVNLLLYGLVGPFAAGLMNRFGIKRIMVAALGLLISGILLTTIMRTNWELVVLWGVMVGFGSGMAALVLGATVVNRWFVSHRGLLMGILTASTATGQIIFLPFLASLTEQEGWRNAVYAVASILAILLPTVFFLMKDSPKKSGLLPYGAKNEEEGIVPVSGNPFMEAISALRVGLRSRSFWLLAGSFFVCGASTNGLVGTHLVPACSDHGIPEVRAAGLLALMGIFDLIGTVGSGWLSDRVNNKILLFMYYGLRGISLLLLPQAFDPESNKLSIFAVFYGLDWIATVPPTVALTAKIFGREKVGLMFGWVVAFHQIGAAVAAFGAGYIRTTQGEYDLAFMFAGALCVITAFGIFAVSTEKEEEKLSETPEFAS</sequence>
<feature type="transmembrane region" description="Helical" evidence="4">
    <location>
        <begin position="298"/>
        <end position="318"/>
    </location>
</feature>
<evidence type="ECO:0000313" key="6">
    <source>
        <dbReference type="EMBL" id="PJZ27428.1"/>
    </source>
</evidence>
<keyword evidence="7" id="KW-1185">Reference proteome</keyword>
<evidence type="ECO:0000256" key="3">
    <source>
        <dbReference type="ARBA" id="ARBA00023136"/>
    </source>
</evidence>
<feature type="transmembrane region" description="Helical" evidence="4">
    <location>
        <begin position="47"/>
        <end position="67"/>
    </location>
</feature>
<dbReference type="PANTHER" id="PTHR11360:SF290">
    <property type="entry name" value="MONOCARBOXYLATE MFS PERMEASE"/>
    <property type="match status" value="1"/>
</dbReference>
<evidence type="ECO:0000313" key="7">
    <source>
        <dbReference type="Proteomes" id="UP000232196"/>
    </source>
</evidence>
<dbReference type="Gene3D" id="1.20.1250.20">
    <property type="entry name" value="MFS general substrate transporter like domains"/>
    <property type="match status" value="2"/>
</dbReference>
<evidence type="ECO:0000256" key="2">
    <source>
        <dbReference type="ARBA" id="ARBA00022989"/>
    </source>
</evidence>
<proteinExistence type="predicted"/>
<feature type="domain" description="Major facilitator superfamily (MFS) profile" evidence="5">
    <location>
        <begin position="12"/>
        <end position="414"/>
    </location>
</feature>
<protein>
    <submittedName>
        <fullName evidence="6">MFS transporter</fullName>
    </submittedName>
</protein>
<feature type="transmembrane region" description="Helical" evidence="4">
    <location>
        <begin position="169"/>
        <end position="188"/>
    </location>
</feature>
<organism evidence="6 7">
    <name type="scientific">Leptospira hartskeerlii</name>
    <dbReference type="NCBI Taxonomy" id="2023177"/>
    <lineage>
        <taxon>Bacteria</taxon>
        <taxon>Pseudomonadati</taxon>
        <taxon>Spirochaetota</taxon>
        <taxon>Spirochaetia</taxon>
        <taxon>Leptospirales</taxon>
        <taxon>Leptospiraceae</taxon>
        <taxon>Leptospira</taxon>
    </lineage>
</organism>
<dbReference type="Pfam" id="PF07690">
    <property type="entry name" value="MFS_1"/>
    <property type="match status" value="1"/>
</dbReference>
<dbReference type="EMBL" id="NPDN01000001">
    <property type="protein sequence ID" value="PJZ27428.1"/>
    <property type="molecule type" value="Genomic_DNA"/>
</dbReference>
<feature type="transmembrane region" description="Helical" evidence="4">
    <location>
        <begin position="233"/>
        <end position="251"/>
    </location>
</feature>
<dbReference type="InterPro" id="IPR050327">
    <property type="entry name" value="Proton-linked_MCT"/>
</dbReference>
<feature type="transmembrane region" description="Helical" evidence="4">
    <location>
        <begin position="390"/>
        <end position="409"/>
    </location>
</feature>
<dbReference type="OrthoDB" id="182417at2"/>
<gene>
    <name evidence="6" type="ORF">CH357_02445</name>
</gene>
<dbReference type="AlphaFoldDB" id="A0A2M9XIA8"/>
<dbReference type="InterPro" id="IPR036259">
    <property type="entry name" value="MFS_trans_sf"/>
</dbReference>
<keyword evidence="1 4" id="KW-0812">Transmembrane</keyword>
<dbReference type="RefSeq" id="WP_100705163.1">
    <property type="nucleotide sequence ID" value="NZ_NPDL01000010.1"/>
</dbReference>
<evidence type="ECO:0000259" key="5">
    <source>
        <dbReference type="PROSITE" id="PS50850"/>
    </source>
</evidence>
<keyword evidence="2 4" id="KW-1133">Transmembrane helix</keyword>
<feature type="transmembrane region" description="Helical" evidence="4">
    <location>
        <begin position="324"/>
        <end position="346"/>
    </location>
</feature>
<dbReference type="PROSITE" id="PS50850">
    <property type="entry name" value="MFS"/>
    <property type="match status" value="1"/>
</dbReference>
<feature type="transmembrane region" description="Helical" evidence="4">
    <location>
        <begin position="7"/>
        <end position="27"/>
    </location>
</feature>
<evidence type="ECO:0000256" key="4">
    <source>
        <dbReference type="SAM" id="Phobius"/>
    </source>
</evidence>